<dbReference type="AlphaFoldDB" id="A0A1Y2EZ98"/>
<protein>
    <submittedName>
        <fullName evidence="2">Uncharacterized protein</fullName>
    </submittedName>
</protein>
<dbReference type="EMBL" id="MCFI01000024">
    <property type="protein sequence ID" value="ORY76065.1"/>
    <property type="molecule type" value="Genomic_DNA"/>
</dbReference>
<reference evidence="2 3" key="1">
    <citation type="submission" date="2016-07" db="EMBL/GenBank/DDBJ databases">
        <title>Pervasive Adenine N6-methylation of Active Genes in Fungi.</title>
        <authorList>
            <consortium name="DOE Joint Genome Institute"/>
            <person name="Mondo S.J."/>
            <person name="Dannebaum R.O."/>
            <person name="Kuo R.C."/>
            <person name="Labutti K."/>
            <person name="Haridas S."/>
            <person name="Kuo A."/>
            <person name="Salamov A."/>
            <person name="Ahrendt S.R."/>
            <person name="Lipzen A."/>
            <person name="Sullivan W."/>
            <person name="Andreopoulos W.B."/>
            <person name="Clum A."/>
            <person name="Lindquist E."/>
            <person name="Daum C."/>
            <person name="Ramamoorthy G.K."/>
            <person name="Gryganskyi A."/>
            <person name="Culley D."/>
            <person name="Magnuson J.K."/>
            <person name="James T.Y."/>
            <person name="O'Malley M.A."/>
            <person name="Stajich J.E."/>
            <person name="Spatafora J.W."/>
            <person name="Visel A."/>
            <person name="Grigoriev I.V."/>
        </authorList>
    </citation>
    <scope>NUCLEOTIDE SEQUENCE [LARGE SCALE GENOMIC DNA]</scope>
    <source>
        <strain evidence="2 3">12-1054</strain>
    </source>
</reference>
<dbReference type="GeneID" id="63782842"/>
<keyword evidence="3" id="KW-1185">Reference proteome</keyword>
<dbReference type="RefSeq" id="XP_040722518.1">
    <property type="nucleotide sequence ID" value="XM_040866243.1"/>
</dbReference>
<gene>
    <name evidence="2" type="ORF">BCR37DRAFT_167925</name>
</gene>
<evidence type="ECO:0000313" key="2">
    <source>
        <dbReference type="EMBL" id="ORY76065.1"/>
    </source>
</evidence>
<sequence>MKKPIGLQVVRASHCSKDSAHLHYFWQMQVQSTAPVGRPHCSVPTGVEPFVFRHLEILPILKRHHESSEHPGPRLAPSSVSIASHERRTVSSVTVTAAACPSRTNQDAVMIKGRATIS</sequence>
<evidence type="ECO:0000256" key="1">
    <source>
        <dbReference type="SAM" id="MobiDB-lite"/>
    </source>
</evidence>
<proteinExistence type="predicted"/>
<organism evidence="2 3">
    <name type="scientific">Protomyces lactucae-debilis</name>
    <dbReference type="NCBI Taxonomy" id="2754530"/>
    <lineage>
        <taxon>Eukaryota</taxon>
        <taxon>Fungi</taxon>
        <taxon>Dikarya</taxon>
        <taxon>Ascomycota</taxon>
        <taxon>Taphrinomycotina</taxon>
        <taxon>Taphrinomycetes</taxon>
        <taxon>Taphrinales</taxon>
        <taxon>Protomycetaceae</taxon>
        <taxon>Protomyces</taxon>
    </lineage>
</organism>
<accession>A0A1Y2EZ98</accession>
<name>A0A1Y2EZ98_PROLT</name>
<dbReference type="Proteomes" id="UP000193685">
    <property type="component" value="Unassembled WGS sequence"/>
</dbReference>
<comment type="caution">
    <text evidence="2">The sequence shown here is derived from an EMBL/GenBank/DDBJ whole genome shotgun (WGS) entry which is preliminary data.</text>
</comment>
<feature type="region of interest" description="Disordered" evidence="1">
    <location>
        <begin position="64"/>
        <end position="87"/>
    </location>
</feature>
<evidence type="ECO:0000313" key="3">
    <source>
        <dbReference type="Proteomes" id="UP000193685"/>
    </source>
</evidence>